<evidence type="ECO:0000313" key="1">
    <source>
        <dbReference type="EMBL" id="ABK77670.1"/>
    </source>
</evidence>
<keyword evidence="2" id="KW-1185">Reference proteome</keyword>
<name>A0RWF3_CENSY</name>
<dbReference type="KEGG" id="csy:CENSYa_1039"/>
<organism evidence="1 2">
    <name type="scientific">Cenarchaeum symbiosum (strain A)</name>
    <dbReference type="NCBI Taxonomy" id="414004"/>
    <lineage>
        <taxon>Archaea</taxon>
        <taxon>Nitrososphaerota</taxon>
        <taxon>Candidatus Cenarchaeales</taxon>
        <taxon>Candidatus Cenarchaeaceae</taxon>
        <taxon>Candidatus Cenarchaeum</taxon>
    </lineage>
</organism>
<dbReference type="EMBL" id="DP000238">
    <property type="protein sequence ID" value="ABK77670.1"/>
    <property type="molecule type" value="Genomic_DNA"/>
</dbReference>
<dbReference type="Proteomes" id="UP000000758">
    <property type="component" value="Chromosome"/>
</dbReference>
<evidence type="ECO:0000313" key="2">
    <source>
        <dbReference type="Proteomes" id="UP000000758"/>
    </source>
</evidence>
<dbReference type="HOGENOM" id="CLU_2613805_0_0_2"/>
<dbReference type="AlphaFoldDB" id="A0RWF3"/>
<dbReference type="EnsemblBacteria" id="ABK77670">
    <property type="protein sequence ID" value="ABK77670"/>
    <property type="gene ID" value="CENSYa_1039"/>
</dbReference>
<protein>
    <submittedName>
        <fullName evidence="1">Uncharacterized protein</fullName>
    </submittedName>
</protein>
<sequence>MHDDEPDTYEPASWPEKFCKMLGEIGIEADPNEIGTGDAEHGDYYSRYFVPTPRMHTNKGSLEVKGSNIDSVHIIQKG</sequence>
<gene>
    <name evidence="1" type="ordered locus">CENSYa_1039</name>
</gene>
<accession>A0RWF3</accession>
<dbReference type="STRING" id="414004.CENSYa_1039"/>
<proteinExistence type="predicted"/>
<reference evidence="1 2" key="1">
    <citation type="journal article" date="2006" name="Proc. Natl. Acad. Sci. U.S.A.">
        <title>Genomic analysis of the uncultivated marine crenarchaeote Cenarchaeum symbiosum.</title>
        <authorList>
            <person name="Hallam S.J."/>
            <person name="Konstantinidis K.T."/>
            <person name="Putnam N."/>
            <person name="Schleper C."/>
            <person name="Watanabe Y."/>
            <person name="Sugahara J."/>
            <person name="Preston C."/>
            <person name="de la Torre J."/>
            <person name="Richardson P.M."/>
            <person name="DeLong E.F."/>
        </authorList>
    </citation>
    <scope>NUCLEOTIDE SEQUENCE [LARGE SCALE GENOMIC DNA]</scope>
    <source>
        <strain evidence="2">A</strain>
    </source>
</reference>